<accession>A0AAN9R2R6</accession>
<organism evidence="1 2">
    <name type="scientific">Phaseolus coccineus</name>
    <name type="common">Scarlet runner bean</name>
    <name type="synonym">Phaseolus multiflorus</name>
    <dbReference type="NCBI Taxonomy" id="3886"/>
    <lineage>
        <taxon>Eukaryota</taxon>
        <taxon>Viridiplantae</taxon>
        <taxon>Streptophyta</taxon>
        <taxon>Embryophyta</taxon>
        <taxon>Tracheophyta</taxon>
        <taxon>Spermatophyta</taxon>
        <taxon>Magnoliopsida</taxon>
        <taxon>eudicotyledons</taxon>
        <taxon>Gunneridae</taxon>
        <taxon>Pentapetalae</taxon>
        <taxon>rosids</taxon>
        <taxon>fabids</taxon>
        <taxon>Fabales</taxon>
        <taxon>Fabaceae</taxon>
        <taxon>Papilionoideae</taxon>
        <taxon>50 kb inversion clade</taxon>
        <taxon>NPAAA clade</taxon>
        <taxon>indigoferoid/millettioid clade</taxon>
        <taxon>Phaseoleae</taxon>
        <taxon>Phaseolus</taxon>
    </lineage>
</organism>
<dbReference type="AlphaFoldDB" id="A0AAN9R2R6"/>
<name>A0AAN9R2R6_PHACN</name>
<evidence type="ECO:0000313" key="1">
    <source>
        <dbReference type="EMBL" id="KAK7356691.1"/>
    </source>
</evidence>
<gene>
    <name evidence="1" type="ORF">VNO80_15966</name>
</gene>
<evidence type="ECO:0000313" key="2">
    <source>
        <dbReference type="Proteomes" id="UP001374584"/>
    </source>
</evidence>
<dbReference type="Proteomes" id="UP001374584">
    <property type="component" value="Unassembled WGS sequence"/>
</dbReference>
<proteinExistence type="predicted"/>
<keyword evidence="2" id="KW-1185">Reference proteome</keyword>
<sequence>MRKRHSWSYCSGQWLACARRQKGWFRIVTSESWHAQETTVAVLFSETYIQAFLQRGWWQQHAWTSRLGFKNPLRGGKERCSGSRVKERVHLHPSLFSPSRCDSGNLKHQYDERRLPLDTWEVLCNSSKPDAKTELKHP</sequence>
<dbReference type="EMBL" id="JAYMYR010000006">
    <property type="protein sequence ID" value="KAK7356691.1"/>
    <property type="molecule type" value="Genomic_DNA"/>
</dbReference>
<protein>
    <submittedName>
        <fullName evidence="1">Uncharacterized protein</fullName>
    </submittedName>
</protein>
<comment type="caution">
    <text evidence="1">The sequence shown here is derived from an EMBL/GenBank/DDBJ whole genome shotgun (WGS) entry which is preliminary data.</text>
</comment>
<reference evidence="1 2" key="1">
    <citation type="submission" date="2024-01" db="EMBL/GenBank/DDBJ databases">
        <title>The genomes of 5 underutilized Papilionoideae crops provide insights into root nodulation and disease resistanc.</title>
        <authorList>
            <person name="Jiang F."/>
        </authorList>
    </citation>
    <scope>NUCLEOTIDE SEQUENCE [LARGE SCALE GENOMIC DNA]</scope>
    <source>
        <strain evidence="1">JINMINGXINNONG_FW02</strain>
        <tissue evidence="1">Leaves</tissue>
    </source>
</reference>